<evidence type="ECO:0000313" key="2">
    <source>
        <dbReference type="EMBL" id="GAB08277.1"/>
    </source>
</evidence>
<keyword evidence="1" id="KW-0472">Membrane</keyword>
<feature type="transmembrane region" description="Helical" evidence="1">
    <location>
        <begin position="133"/>
        <end position="149"/>
    </location>
</feature>
<gene>
    <name evidence="2" type="ORF">GOARA_006_00360</name>
</gene>
<dbReference type="Proteomes" id="UP000035088">
    <property type="component" value="Unassembled WGS sequence"/>
</dbReference>
<evidence type="ECO:0000256" key="1">
    <source>
        <dbReference type="SAM" id="Phobius"/>
    </source>
</evidence>
<feature type="transmembrane region" description="Helical" evidence="1">
    <location>
        <begin position="74"/>
        <end position="92"/>
    </location>
</feature>
<dbReference type="STRING" id="1073574.GOARA_006_00360"/>
<protein>
    <recommendedName>
        <fullName evidence="4">DUF1304 domain-containing protein</fullName>
    </recommendedName>
</protein>
<dbReference type="EMBL" id="BAEE01000006">
    <property type="protein sequence ID" value="GAB08277.1"/>
    <property type="molecule type" value="Genomic_DNA"/>
</dbReference>
<sequence length="150" mass="15463">MESLRGDIHSSRRSGVHTDGMLTAGLVVALLAAALHVFIFYLESLAWTTPRARAVFGTSREEAEATRELAYNQGFYNLFLAVMVVVGALIVVTSDHRGVGLALVLAGSGAMLAAALVLGLSSPSHRGAAAKQGALPLIAVVGVVVGLLLG</sequence>
<comment type="caution">
    <text evidence="2">The sequence shown here is derived from an EMBL/GenBank/DDBJ whole genome shotgun (WGS) entry which is preliminary data.</text>
</comment>
<accession>G7GXF2</accession>
<proteinExistence type="predicted"/>
<evidence type="ECO:0000313" key="3">
    <source>
        <dbReference type="Proteomes" id="UP000035088"/>
    </source>
</evidence>
<dbReference type="InterPro" id="IPR009732">
    <property type="entry name" value="DUF1304"/>
</dbReference>
<feature type="transmembrane region" description="Helical" evidence="1">
    <location>
        <begin position="99"/>
        <end position="121"/>
    </location>
</feature>
<dbReference type="PANTHER" id="PTHR38446:SF1">
    <property type="entry name" value="BLL0914 PROTEIN"/>
    <property type="match status" value="1"/>
</dbReference>
<keyword evidence="1" id="KW-1133">Transmembrane helix</keyword>
<dbReference type="PANTHER" id="PTHR38446">
    <property type="entry name" value="BLL0914 PROTEIN"/>
    <property type="match status" value="1"/>
</dbReference>
<keyword evidence="3" id="KW-1185">Reference proteome</keyword>
<reference evidence="2 3" key="1">
    <citation type="submission" date="2011-11" db="EMBL/GenBank/DDBJ databases">
        <title>Whole genome shotgun sequence of Gordonia araii NBRC 100433.</title>
        <authorList>
            <person name="Yoshida Y."/>
            <person name="Hosoyama A."/>
            <person name="Tsuchikane K."/>
            <person name="Katsumata H."/>
            <person name="Yamazaki S."/>
            <person name="Fujita N."/>
        </authorList>
    </citation>
    <scope>NUCLEOTIDE SEQUENCE [LARGE SCALE GENOMIC DNA]</scope>
    <source>
        <strain evidence="2 3">NBRC 100433</strain>
    </source>
</reference>
<keyword evidence="1" id="KW-0812">Transmembrane</keyword>
<dbReference type="Pfam" id="PF06993">
    <property type="entry name" value="DUF1304"/>
    <property type="match status" value="1"/>
</dbReference>
<name>G7GXF2_9ACTN</name>
<organism evidence="2 3">
    <name type="scientific">Gordonia araii NBRC 100433</name>
    <dbReference type="NCBI Taxonomy" id="1073574"/>
    <lineage>
        <taxon>Bacteria</taxon>
        <taxon>Bacillati</taxon>
        <taxon>Actinomycetota</taxon>
        <taxon>Actinomycetes</taxon>
        <taxon>Mycobacteriales</taxon>
        <taxon>Gordoniaceae</taxon>
        <taxon>Gordonia</taxon>
    </lineage>
</organism>
<feature type="transmembrane region" description="Helical" evidence="1">
    <location>
        <begin position="21"/>
        <end position="42"/>
    </location>
</feature>
<evidence type="ECO:0008006" key="4">
    <source>
        <dbReference type="Google" id="ProtNLM"/>
    </source>
</evidence>
<dbReference type="AlphaFoldDB" id="G7GXF2"/>